<evidence type="ECO:0000259" key="5">
    <source>
        <dbReference type="PROSITE" id="PS50812"/>
    </source>
</evidence>
<feature type="region of interest" description="Disordered" evidence="4">
    <location>
        <begin position="542"/>
        <end position="591"/>
    </location>
</feature>
<keyword evidence="8" id="KW-1185">Reference proteome</keyword>
<reference evidence="7" key="2">
    <citation type="submission" date="2020-05" db="UniProtKB">
        <authorList>
            <consortium name="EnsemblMetazoa"/>
        </authorList>
    </citation>
    <scope>IDENTIFICATION</scope>
</reference>
<keyword evidence="2" id="KW-0863">Zinc-finger</keyword>
<feature type="compositionally biased region" description="Low complexity" evidence="4">
    <location>
        <begin position="345"/>
        <end position="356"/>
    </location>
</feature>
<dbReference type="CDD" id="cd20160">
    <property type="entry name" value="PWWP_PRKCBP1"/>
    <property type="match status" value="1"/>
</dbReference>
<dbReference type="EMBL" id="KE524866">
    <property type="protein sequence ID" value="KFB38063.1"/>
    <property type="molecule type" value="Genomic_DNA"/>
</dbReference>
<feature type="compositionally biased region" description="Polar residues" evidence="4">
    <location>
        <begin position="304"/>
        <end position="325"/>
    </location>
</feature>
<evidence type="ECO:0000313" key="8">
    <source>
        <dbReference type="Proteomes" id="UP000030765"/>
    </source>
</evidence>
<sequence length="838" mass="90058">METCRECFMNLYKKQATWFKEACTKPHLLVWAKLKGFPHWPGKVMSVNGNNQADVRFFGEHDRAWVAAKDCYLFSKETPNPQKTAKKLPLSESLLEAGAHVENLIKRFGSFNYAPYRTPLDTTRIDEHLKEMVPNAFEETRPSAPQLKIKIINNHGKMTAHTSKPSIGETPAPVEKTSSDISSSTDATNSKKRLTRRASKAATLIEGEAASEVPETERFGKVAKKRKSVCFLNQVATESSVEKLVIHRNLGNWATENITKRRKSVMVSPVEPNCESNAHGTESNGHVADQNPSVAEGGEGVQEVPSTGTSRNIASNPSPDSSYSEALSFPIPIKVELDYDEFDRAPSSGDSSASRSTATIEQTHERARPAAAVVSENVAKSNQKARKSFPGARTMTIVPKASVPESNSPIIMDSTTAAEAPANNGPASSNGTVGNKETPKPSSVSSSGYVVPAGSTNVQLPSNKVIKALPSMVLVRSVEKTVVSQSPPTLLQSVATSNNQQHRLASVSMTAAALPVAQVTTVISKPCPVVAPTSIPATVAPVKEPMQTSTQSVVSISSSSSSTTSTSSNNSSNNSSKSKENLGTAPTSAPILSLTPQEAPLNVPQNVASYKQQFRISPVSVPASGVLPLTNELPPATSAPQQSSAGSVNSSRVTVRNFGTANNNSNACSSLPEDLDVIVIDEGSPEPSPSAGRQNVKRNYSQRNSTLPPLQPKPRSDAQEEEFEGNVSVSELLDNYASQVAEKSRGMIEQTLRQLAEGGSLHAKVTQLTLELEQVKRQHSLTIERLTKEHQEQLKSMRLDKIRCLAKGKKDDVVPKLPFGGELLLLLEYGLLLGQVPE</sequence>
<feature type="region of interest" description="Disordered" evidence="4">
    <location>
        <begin position="632"/>
        <end position="651"/>
    </location>
</feature>
<feature type="compositionally biased region" description="Polar residues" evidence="4">
    <location>
        <begin position="638"/>
        <end position="651"/>
    </location>
</feature>
<feature type="compositionally biased region" description="Polar residues" evidence="4">
    <location>
        <begin position="691"/>
        <end position="708"/>
    </location>
</feature>
<feature type="region of interest" description="Disordered" evidence="4">
    <location>
        <begin position="264"/>
        <end position="325"/>
    </location>
</feature>
<evidence type="ECO:0000313" key="7">
    <source>
        <dbReference type="EnsemblMetazoa" id="ASIC005334-PA"/>
    </source>
</evidence>
<name>A0A084VJB9_ANOSI</name>
<evidence type="ECO:0000256" key="3">
    <source>
        <dbReference type="ARBA" id="ARBA00022833"/>
    </source>
</evidence>
<dbReference type="EMBL" id="ATLV01013503">
    <property type="status" value="NOT_ANNOTATED_CDS"/>
    <property type="molecule type" value="Genomic_DNA"/>
</dbReference>
<feature type="compositionally biased region" description="Polar residues" evidence="4">
    <location>
        <begin position="425"/>
        <end position="435"/>
    </location>
</feature>
<keyword evidence="1" id="KW-0479">Metal-binding</keyword>
<dbReference type="EnsemblMetazoa" id="ASIC005334-RA">
    <property type="protein sequence ID" value="ASIC005334-PA"/>
    <property type="gene ID" value="ASIC005334"/>
</dbReference>
<dbReference type="InterPro" id="IPR000313">
    <property type="entry name" value="PWWP_dom"/>
</dbReference>
<feature type="compositionally biased region" description="Polar residues" evidence="4">
    <location>
        <begin position="274"/>
        <end position="284"/>
    </location>
</feature>
<feature type="compositionally biased region" description="Low complexity" evidence="4">
    <location>
        <begin position="547"/>
        <end position="576"/>
    </location>
</feature>
<dbReference type="Gene3D" id="2.30.30.140">
    <property type="match status" value="1"/>
</dbReference>
<organism evidence="6">
    <name type="scientific">Anopheles sinensis</name>
    <name type="common">Mosquito</name>
    <dbReference type="NCBI Taxonomy" id="74873"/>
    <lineage>
        <taxon>Eukaryota</taxon>
        <taxon>Metazoa</taxon>
        <taxon>Ecdysozoa</taxon>
        <taxon>Arthropoda</taxon>
        <taxon>Hexapoda</taxon>
        <taxon>Insecta</taxon>
        <taxon>Pterygota</taxon>
        <taxon>Neoptera</taxon>
        <taxon>Endopterygota</taxon>
        <taxon>Diptera</taxon>
        <taxon>Nematocera</taxon>
        <taxon>Culicoidea</taxon>
        <taxon>Culicidae</taxon>
        <taxon>Anophelinae</taxon>
        <taxon>Anopheles</taxon>
    </lineage>
</organism>
<feature type="compositionally biased region" description="Low complexity" evidence="4">
    <location>
        <begin position="179"/>
        <end position="188"/>
    </location>
</feature>
<dbReference type="GO" id="GO:0005737">
    <property type="term" value="C:cytoplasm"/>
    <property type="evidence" value="ECO:0007669"/>
    <property type="project" value="TreeGrafter"/>
</dbReference>
<feature type="domain" description="PWWP" evidence="5">
    <location>
        <begin position="26"/>
        <end position="77"/>
    </location>
</feature>
<dbReference type="GO" id="GO:0003714">
    <property type="term" value="F:transcription corepressor activity"/>
    <property type="evidence" value="ECO:0007669"/>
    <property type="project" value="TreeGrafter"/>
</dbReference>
<keyword evidence="3" id="KW-0862">Zinc</keyword>
<evidence type="ECO:0000256" key="2">
    <source>
        <dbReference type="ARBA" id="ARBA00022771"/>
    </source>
</evidence>
<proteinExistence type="predicted"/>
<dbReference type="SMART" id="SM00293">
    <property type="entry name" value="PWWP"/>
    <property type="match status" value="1"/>
</dbReference>
<gene>
    <name evidence="6" type="ORF">ZHAS_00005334</name>
</gene>
<dbReference type="Pfam" id="PF00855">
    <property type="entry name" value="PWWP"/>
    <property type="match status" value="1"/>
</dbReference>
<dbReference type="VEuPathDB" id="VectorBase:ASIS007384"/>
<accession>A0A084VJB9</accession>
<dbReference type="SUPFAM" id="SSF63748">
    <property type="entry name" value="Tudor/PWWP/MBT"/>
    <property type="match status" value="1"/>
</dbReference>
<dbReference type="PROSITE" id="PS50812">
    <property type="entry name" value="PWWP"/>
    <property type="match status" value="1"/>
</dbReference>
<protein>
    <submittedName>
        <fullName evidence="6">AGAP002983-PA-like protein</fullName>
    </submittedName>
    <submittedName>
        <fullName evidence="7">PWWP domain-containing protein</fullName>
    </submittedName>
</protein>
<dbReference type="Proteomes" id="UP000030765">
    <property type="component" value="Unassembled WGS sequence"/>
</dbReference>
<dbReference type="STRING" id="74873.A0A084VJB9"/>
<dbReference type="GO" id="GO:0008270">
    <property type="term" value="F:zinc ion binding"/>
    <property type="evidence" value="ECO:0007669"/>
    <property type="project" value="UniProtKB-KW"/>
</dbReference>
<dbReference type="OrthoDB" id="7791001at2759"/>
<evidence type="ECO:0000256" key="4">
    <source>
        <dbReference type="SAM" id="MobiDB-lite"/>
    </source>
</evidence>
<evidence type="ECO:0000313" key="6">
    <source>
        <dbReference type="EMBL" id="KFB38063.1"/>
    </source>
</evidence>
<dbReference type="VEuPathDB" id="VectorBase:ASIC005334"/>
<reference evidence="6 8" key="1">
    <citation type="journal article" date="2014" name="BMC Genomics">
        <title>Genome sequence of Anopheles sinensis provides insight into genetics basis of mosquito competence for malaria parasites.</title>
        <authorList>
            <person name="Zhou D."/>
            <person name="Zhang D."/>
            <person name="Ding G."/>
            <person name="Shi L."/>
            <person name="Hou Q."/>
            <person name="Ye Y."/>
            <person name="Xu Y."/>
            <person name="Zhou H."/>
            <person name="Xiong C."/>
            <person name="Li S."/>
            <person name="Yu J."/>
            <person name="Hong S."/>
            <person name="Yu X."/>
            <person name="Zou P."/>
            <person name="Chen C."/>
            <person name="Chang X."/>
            <person name="Wang W."/>
            <person name="Lv Y."/>
            <person name="Sun Y."/>
            <person name="Ma L."/>
            <person name="Shen B."/>
            <person name="Zhu C."/>
        </authorList>
    </citation>
    <scope>NUCLEOTIDE SEQUENCE [LARGE SCALE GENOMIC DNA]</scope>
</reference>
<evidence type="ECO:0000256" key="1">
    <source>
        <dbReference type="ARBA" id="ARBA00022723"/>
    </source>
</evidence>
<feature type="region of interest" description="Disordered" evidence="4">
    <location>
        <begin position="158"/>
        <end position="195"/>
    </location>
</feature>
<feature type="region of interest" description="Disordered" evidence="4">
    <location>
        <begin position="680"/>
        <end position="726"/>
    </location>
</feature>
<feature type="region of interest" description="Disordered" evidence="4">
    <location>
        <begin position="418"/>
        <end position="448"/>
    </location>
</feature>
<dbReference type="GO" id="GO:0005634">
    <property type="term" value="C:nucleus"/>
    <property type="evidence" value="ECO:0007669"/>
    <property type="project" value="TreeGrafter"/>
</dbReference>
<dbReference type="PANTHER" id="PTHR46453:SF5">
    <property type="entry name" value="PROTEIN KINASE C-BINDING PROTEIN 1 ISOFORM X1"/>
    <property type="match status" value="1"/>
</dbReference>
<dbReference type="PANTHER" id="PTHR46453">
    <property type="entry name" value="PROTEIN KINASE C-BINDING PROTEIN 1"/>
    <property type="match status" value="1"/>
</dbReference>
<dbReference type="AlphaFoldDB" id="A0A084VJB9"/>
<feature type="region of interest" description="Disordered" evidence="4">
    <location>
        <begin position="342"/>
        <end position="392"/>
    </location>
</feature>